<dbReference type="Gene3D" id="2.90.10.10">
    <property type="entry name" value="Bulb-type lectin domain"/>
    <property type="match status" value="2"/>
</dbReference>
<dbReference type="EMBL" id="JABXJJ020000019">
    <property type="protein sequence ID" value="MDI5970978.1"/>
    <property type="molecule type" value="Genomic_DNA"/>
</dbReference>
<feature type="domain" description="Bulb-type lectin" evidence="2">
    <location>
        <begin position="54"/>
        <end position="161"/>
    </location>
</feature>
<organism evidence="3">
    <name type="scientific">Streptantibioticus silvisoli</name>
    <dbReference type="NCBI Taxonomy" id="2705255"/>
    <lineage>
        <taxon>Bacteria</taxon>
        <taxon>Bacillati</taxon>
        <taxon>Actinomycetota</taxon>
        <taxon>Actinomycetes</taxon>
        <taxon>Kitasatosporales</taxon>
        <taxon>Streptomycetaceae</taxon>
        <taxon>Streptantibioticus</taxon>
    </lineage>
</organism>
<evidence type="ECO:0000313" key="3">
    <source>
        <dbReference type="EMBL" id="MDI5970978.1"/>
    </source>
</evidence>
<feature type="chain" id="PRO_5041730219" description="Bulb-type lectin domain-containing protein" evidence="1">
    <location>
        <begin position="33"/>
        <end position="163"/>
    </location>
</feature>
<dbReference type="PROSITE" id="PS50927">
    <property type="entry name" value="BULB_LECTIN"/>
    <property type="match status" value="1"/>
</dbReference>
<gene>
    <name evidence="3" type="ORF">POF50_016780</name>
</gene>
<dbReference type="SMART" id="SM00108">
    <property type="entry name" value="B_lectin"/>
    <property type="match status" value="1"/>
</dbReference>
<protein>
    <recommendedName>
        <fullName evidence="2">Bulb-type lectin domain-containing protein</fullName>
    </recommendedName>
</protein>
<name>A0AA90K9C2_9ACTN</name>
<sequence>MPNSFKIRVGALVAGGVMVSGALLGMASGALAAAPGTAPGNTVAGYAKAMPNSDTIIRPRATICKNQAWTSGNGRAILRMQSDGNFVLYKDNRPVWQAPNSWSRGNCAVFQEDGNFVVYDSAGGAVWAAGTYHEGAYLAVQDDGNVVVYNSSRRPVWATNTGD</sequence>
<reference evidence="3" key="1">
    <citation type="submission" date="2023-05" db="EMBL/GenBank/DDBJ databases">
        <title>Streptantibioticus silvisoli sp. nov., acidotolerant actinomycetes 1 from pine litter.</title>
        <authorList>
            <person name="Swiecimska M."/>
            <person name="Golinska P."/>
            <person name="Sangal V."/>
            <person name="Wachnowicz B."/>
            <person name="Goodfellow M."/>
        </authorList>
    </citation>
    <scope>NUCLEOTIDE SEQUENCE</scope>
    <source>
        <strain evidence="3">SL13</strain>
    </source>
</reference>
<keyword evidence="1" id="KW-0732">Signal</keyword>
<proteinExistence type="predicted"/>
<evidence type="ECO:0000259" key="2">
    <source>
        <dbReference type="PROSITE" id="PS50927"/>
    </source>
</evidence>
<dbReference type="RefSeq" id="WP_271315364.1">
    <property type="nucleotide sequence ID" value="NZ_JABXJJ020000019.1"/>
</dbReference>
<feature type="signal peptide" evidence="1">
    <location>
        <begin position="1"/>
        <end position="32"/>
    </location>
</feature>
<dbReference type="AlphaFoldDB" id="A0AA90K9C2"/>
<dbReference type="InterPro" id="IPR036426">
    <property type="entry name" value="Bulb-type_lectin_dom_sf"/>
</dbReference>
<accession>A0AA90K9C2</accession>
<comment type="caution">
    <text evidence="3">The sequence shown here is derived from an EMBL/GenBank/DDBJ whole genome shotgun (WGS) entry which is preliminary data.</text>
</comment>
<dbReference type="InterPro" id="IPR001480">
    <property type="entry name" value="Bulb-type_lectin_dom"/>
</dbReference>
<dbReference type="SUPFAM" id="SSF51110">
    <property type="entry name" value="alpha-D-mannose-specific plant lectins"/>
    <property type="match status" value="1"/>
</dbReference>
<evidence type="ECO:0000256" key="1">
    <source>
        <dbReference type="SAM" id="SignalP"/>
    </source>
</evidence>